<feature type="region of interest" description="Disordered" evidence="1">
    <location>
        <begin position="1"/>
        <end position="36"/>
    </location>
</feature>
<evidence type="ECO:0000256" key="1">
    <source>
        <dbReference type="SAM" id="MobiDB-lite"/>
    </source>
</evidence>
<evidence type="ECO:0000256" key="2">
    <source>
        <dbReference type="SAM" id="Phobius"/>
    </source>
</evidence>
<accession>A0A1A6GSJ1</accession>
<feature type="compositionally biased region" description="Polar residues" evidence="1">
    <location>
        <begin position="1"/>
        <end position="10"/>
    </location>
</feature>
<evidence type="ECO:0000313" key="4">
    <source>
        <dbReference type="Proteomes" id="UP000092124"/>
    </source>
</evidence>
<keyword evidence="2" id="KW-0812">Transmembrane</keyword>
<keyword evidence="4" id="KW-1185">Reference proteome</keyword>
<reference evidence="3 4" key="1">
    <citation type="submission" date="2016-06" db="EMBL/GenBank/DDBJ databases">
        <title>The Draft Genome Sequence and Annotation of the Desert Woodrat Neotoma lepida.</title>
        <authorList>
            <person name="Campbell M."/>
            <person name="Oakeson K.F."/>
            <person name="Yandell M."/>
            <person name="Halpert J.R."/>
            <person name="Dearing D."/>
        </authorList>
    </citation>
    <scope>NUCLEOTIDE SEQUENCE [LARGE SCALE GENOMIC DNA]</scope>
    <source>
        <strain evidence="3">417</strain>
        <tissue evidence="3">Liver</tissue>
    </source>
</reference>
<dbReference type="OrthoDB" id="10000687at2759"/>
<dbReference type="AlphaFoldDB" id="A0A1A6GSJ1"/>
<dbReference type="Proteomes" id="UP000092124">
    <property type="component" value="Unassembled WGS sequence"/>
</dbReference>
<feature type="transmembrane region" description="Helical" evidence="2">
    <location>
        <begin position="43"/>
        <end position="60"/>
    </location>
</feature>
<evidence type="ECO:0000313" key="3">
    <source>
        <dbReference type="EMBL" id="OBS68312.1"/>
    </source>
</evidence>
<keyword evidence="2" id="KW-1133">Transmembrane helix</keyword>
<gene>
    <name evidence="3" type="ORF">A6R68_03148</name>
</gene>
<comment type="caution">
    <text evidence="3">The sequence shown here is derived from an EMBL/GenBank/DDBJ whole genome shotgun (WGS) entry which is preliminary data.</text>
</comment>
<keyword evidence="2" id="KW-0472">Membrane</keyword>
<sequence>TKVGGTNHSGGSFEEVLNSTAHASSQNASGGPRQTKPMISTNLFSPMFFFFGDVICWCYVPNDAFCHIKKTARFAHKHVTDYPILTQKD</sequence>
<dbReference type="STRING" id="56216.A0A1A6GSJ1"/>
<dbReference type="EMBL" id="LZPO01075974">
    <property type="protein sequence ID" value="OBS68312.1"/>
    <property type="molecule type" value="Genomic_DNA"/>
</dbReference>
<name>A0A1A6GSJ1_NEOLE</name>
<protein>
    <submittedName>
        <fullName evidence="3">Uncharacterized protein</fullName>
    </submittedName>
</protein>
<feature type="compositionally biased region" description="Polar residues" evidence="1">
    <location>
        <begin position="17"/>
        <end position="29"/>
    </location>
</feature>
<proteinExistence type="predicted"/>
<feature type="non-terminal residue" evidence="3">
    <location>
        <position position="1"/>
    </location>
</feature>
<organism evidence="3 4">
    <name type="scientific">Neotoma lepida</name>
    <name type="common">Desert woodrat</name>
    <dbReference type="NCBI Taxonomy" id="56216"/>
    <lineage>
        <taxon>Eukaryota</taxon>
        <taxon>Metazoa</taxon>
        <taxon>Chordata</taxon>
        <taxon>Craniata</taxon>
        <taxon>Vertebrata</taxon>
        <taxon>Euteleostomi</taxon>
        <taxon>Mammalia</taxon>
        <taxon>Eutheria</taxon>
        <taxon>Euarchontoglires</taxon>
        <taxon>Glires</taxon>
        <taxon>Rodentia</taxon>
        <taxon>Myomorpha</taxon>
        <taxon>Muroidea</taxon>
        <taxon>Cricetidae</taxon>
        <taxon>Neotominae</taxon>
        <taxon>Neotoma</taxon>
    </lineage>
</organism>